<name>A0AAW1M5J6_SAPOF</name>
<dbReference type="Proteomes" id="UP001443914">
    <property type="component" value="Unassembled WGS sequence"/>
</dbReference>
<comment type="caution">
    <text evidence="2">The sequence shown here is derived from an EMBL/GenBank/DDBJ whole genome shotgun (WGS) entry which is preliminary data.</text>
</comment>
<feature type="region of interest" description="Disordered" evidence="1">
    <location>
        <begin position="1"/>
        <end position="32"/>
    </location>
</feature>
<keyword evidence="3" id="KW-1185">Reference proteome</keyword>
<dbReference type="GO" id="GO:0005886">
    <property type="term" value="C:plasma membrane"/>
    <property type="evidence" value="ECO:0007669"/>
    <property type="project" value="InterPro"/>
</dbReference>
<proteinExistence type="predicted"/>
<evidence type="ECO:0000313" key="2">
    <source>
        <dbReference type="EMBL" id="KAK9740624.1"/>
    </source>
</evidence>
<sequence length="264" mass="28693">MDEAQQIDTTITQTEPQTIPQTETTLVSSPTCSPTHEFSFTISLHSSSAATTTPSSPKHHKSPSAIDLTPADDIFFHGHLLPLHFLSHLHASLPRSSTNSRDSFTLPKPDPKPKPVIHSFPQDRPTTRPKPLKSAFSLSALSKWIKGSDPKDKSEKRKVKFDVTQFLKRYVKMVKPLLSSPKSGDKFNGRGHYNHTISAPASMRTSPTNSGRLVPSSGVPSPVSESTMEELQAAIQAAIAHCKKSTTSEPETSHGLSTSPVSVN</sequence>
<feature type="region of interest" description="Disordered" evidence="1">
    <location>
        <begin position="182"/>
        <end position="229"/>
    </location>
</feature>
<feature type="compositionally biased region" description="Polar residues" evidence="1">
    <location>
        <begin position="245"/>
        <end position="264"/>
    </location>
</feature>
<reference evidence="2" key="1">
    <citation type="submission" date="2024-03" db="EMBL/GenBank/DDBJ databases">
        <title>WGS assembly of Saponaria officinalis var. Norfolk2.</title>
        <authorList>
            <person name="Jenkins J."/>
            <person name="Shu S."/>
            <person name="Grimwood J."/>
            <person name="Barry K."/>
            <person name="Goodstein D."/>
            <person name="Schmutz J."/>
            <person name="Leebens-Mack J."/>
            <person name="Osbourn A."/>
        </authorList>
    </citation>
    <scope>NUCLEOTIDE SEQUENCE [LARGE SCALE GENOMIC DNA]</scope>
    <source>
        <strain evidence="2">JIC</strain>
    </source>
</reference>
<evidence type="ECO:0000256" key="1">
    <source>
        <dbReference type="SAM" id="MobiDB-lite"/>
    </source>
</evidence>
<evidence type="ECO:0008006" key="4">
    <source>
        <dbReference type="Google" id="ProtNLM"/>
    </source>
</evidence>
<feature type="compositionally biased region" description="Low complexity" evidence="1">
    <location>
        <begin position="214"/>
        <end position="229"/>
    </location>
</feature>
<accession>A0AAW1M5J6</accession>
<feature type="region of interest" description="Disordered" evidence="1">
    <location>
        <begin position="96"/>
        <end position="132"/>
    </location>
</feature>
<feature type="compositionally biased region" description="Low complexity" evidence="1">
    <location>
        <begin position="1"/>
        <end position="25"/>
    </location>
</feature>
<dbReference type="EMBL" id="JBDFQZ010000003">
    <property type="protein sequence ID" value="KAK9740624.1"/>
    <property type="molecule type" value="Genomic_DNA"/>
</dbReference>
<dbReference type="InterPro" id="IPR039620">
    <property type="entry name" value="BKI1/MAKR1/3/4"/>
</dbReference>
<feature type="compositionally biased region" description="Polar residues" evidence="1">
    <location>
        <begin position="195"/>
        <end position="211"/>
    </location>
</feature>
<organism evidence="2 3">
    <name type="scientific">Saponaria officinalis</name>
    <name type="common">Common soapwort</name>
    <name type="synonym">Lychnis saponaria</name>
    <dbReference type="NCBI Taxonomy" id="3572"/>
    <lineage>
        <taxon>Eukaryota</taxon>
        <taxon>Viridiplantae</taxon>
        <taxon>Streptophyta</taxon>
        <taxon>Embryophyta</taxon>
        <taxon>Tracheophyta</taxon>
        <taxon>Spermatophyta</taxon>
        <taxon>Magnoliopsida</taxon>
        <taxon>eudicotyledons</taxon>
        <taxon>Gunneridae</taxon>
        <taxon>Pentapetalae</taxon>
        <taxon>Caryophyllales</taxon>
        <taxon>Caryophyllaceae</taxon>
        <taxon>Caryophylleae</taxon>
        <taxon>Saponaria</taxon>
    </lineage>
</organism>
<dbReference type="AlphaFoldDB" id="A0AAW1M5J6"/>
<dbReference type="GO" id="GO:0019210">
    <property type="term" value="F:kinase inhibitor activity"/>
    <property type="evidence" value="ECO:0007669"/>
    <property type="project" value="InterPro"/>
</dbReference>
<gene>
    <name evidence="2" type="ORF">RND81_03G048900</name>
</gene>
<evidence type="ECO:0000313" key="3">
    <source>
        <dbReference type="Proteomes" id="UP001443914"/>
    </source>
</evidence>
<protein>
    <recommendedName>
        <fullName evidence="4">BRI1 kinase inhibitor 1</fullName>
    </recommendedName>
</protein>
<dbReference type="PANTHER" id="PTHR33312:SF19">
    <property type="entry name" value="BRI1 KINASE INHIBITOR 1"/>
    <property type="match status" value="1"/>
</dbReference>
<feature type="region of interest" description="Disordered" evidence="1">
    <location>
        <begin position="241"/>
        <end position="264"/>
    </location>
</feature>
<dbReference type="PANTHER" id="PTHR33312">
    <property type="entry name" value="MEMBRANE-ASSOCIATED KINASE REGULATOR 4-RELATED"/>
    <property type="match status" value="1"/>
</dbReference>